<dbReference type="PANTHER" id="PTHR10728:SF40">
    <property type="entry name" value="PATATIN FAMILY PROTEIN"/>
    <property type="match status" value="1"/>
</dbReference>
<dbReference type="InterPro" id="IPR016035">
    <property type="entry name" value="Acyl_Trfase/lysoPLipase"/>
</dbReference>
<reference evidence="4 5" key="1">
    <citation type="submission" date="2019-03" db="EMBL/GenBank/DDBJ databases">
        <title>Deep-cultivation of Planctomycetes and their phenomic and genomic characterization uncovers novel biology.</title>
        <authorList>
            <person name="Wiegand S."/>
            <person name="Jogler M."/>
            <person name="Boedeker C."/>
            <person name="Pinto D."/>
            <person name="Vollmers J."/>
            <person name="Rivas-Marin E."/>
            <person name="Kohn T."/>
            <person name="Peeters S.H."/>
            <person name="Heuer A."/>
            <person name="Rast P."/>
            <person name="Oberbeckmann S."/>
            <person name="Bunk B."/>
            <person name="Jeske O."/>
            <person name="Meyerdierks A."/>
            <person name="Storesund J.E."/>
            <person name="Kallscheuer N."/>
            <person name="Luecker S."/>
            <person name="Lage O.M."/>
            <person name="Pohl T."/>
            <person name="Merkel B.J."/>
            <person name="Hornburger P."/>
            <person name="Mueller R.-W."/>
            <person name="Bruemmer F."/>
            <person name="Labrenz M."/>
            <person name="Spormann A.M."/>
            <person name="Op den Camp H."/>
            <person name="Overmann J."/>
            <person name="Amann R."/>
            <person name="Jetten M.S.M."/>
            <person name="Mascher T."/>
            <person name="Medema M.H."/>
            <person name="Devos D.P."/>
            <person name="Kaster A.-K."/>
            <person name="Ovreas L."/>
            <person name="Rohde M."/>
            <person name="Galperin M.Y."/>
            <person name="Jogler C."/>
        </authorList>
    </citation>
    <scope>NUCLEOTIDE SEQUENCE [LARGE SCALE GENOMIC DNA]</scope>
    <source>
        <strain evidence="4 5">V202</strain>
    </source>
</reference>
<dbReference type="RefSeq" id="WP_197992880.1">
    <property type="nucleotide sequence ID" value="NZ_CP037422.1"/>
</dbReference>
<organism evidence="4 5">
    <name type="scientific">Gimesia aquarii</name>
    <dbReference type="NCBI Taxonomy" id="2527964"/>
    <lineage>
        <taxon>Bacteria</taxon>
        <taxon>Pseudomonadati</taxon>
        <taxon>Planctomycetota</taxon>
        <taxon>Planctomycetia</taxon>
        <taxon>Planctomycetales</taxon>
        <taxon>Planctomycetaceae</taxon>
        <taxon>Gimesia</taxon>
    </lineage>
</organism>
<keyword evidence="1" id="KW-0443">Lipid metabolism</keyword>
<dbReference type="InterPro" id="IPR002641">
    <property type="entry name" value="PNPLA_dom"/>
</dbReference>
<evidence type="ECO:0000259" key="3">
    <source>
        <dbReference type="Pfam" id="PF01734"/>
    </source>
</evidence>
<name>A0A517WWP1_9PLAN</name>
<keyword evidence="2" id="KW-0812">Transmembrane</keyword>
<feature type="transmembrane region" description="Helical" evidence="2">
    <location>
        <begin position="292"/>
        <end position="318"/>
    </location>
</feature>
<feature type="transmembrane region" description="Helical" evidence="2">
    <location>
        <begin position="262"/>
        <end position="280"/>
    </location>
</feature>
<dbReference type="EMBL" id="CP037422">
    <property type="protein sequence ID" value="QDU09693.1"/>
    <property type="molecule type" value="Genomic_DNA"/>
</dbReference>
<proteinExistence type="predicted"/>
<keyword evidence="2" id="KW-1133">Transmembrane helix</keyword>
<keyword evidence="5" id="KW-1185">Reference proteome</keyword>
<evidence type="ECO:0000256" key="2">
    <source>
        <dbReference type="SAM" id="Phobius"/>
    </source>
</evidence>
<feature type="transmembrane region" description="Helical" evidence="2">
    <location>
        <begin position="383"/>
        <end position="402"/>
    </location>
</feature>
<sequence>MSEASQGRLTLPKKVRIKEQAYLKKRRKAAKLQGVSEQATDSVGLAISGGGIRSATFALGVLQKLARKNSLRLIDYMTTVSGGGYIGSCISSLMSIPNPDVPPEEDEVSIDQKAFGNFNLSDNFPLLRADQMHHLRKHGSFLILREGLFRKDVLRAVGMFFVGIFSTFLILALPLLTIVGLAISYLSLVGETSLSTRELSEIKWSSWSTASKLDGNHVVVFCIGTLTGIGIALSIPFIHSYWKKTGGNLGETEEEIVERTCLTYYFCVIFVVCGGIFAASEVINNQPKSKDYFTFSTFMIPLFFSLGAFIGSMLYYSLIVCKRNSIWTPKNRSLVGASIAIIFNATIVFLLLAIVAFCIWAVLGEHLGTPGLGIYKTKSPPGMFFLILSGLSFLVTRLFALRGETPKSNSGPLAVIASKIPQLILQLAVPLFLFCTFMVVIEWTIKYGDVDRWEKGLLLAGGSFFALIIAGYLIDVNRLSIHYFYRDRLTETYLQTERHESGELKLIRDDSSMKITDLNREGKNKGNPLPYHIILCSLNLAGSRDLARRTRKSDHFIFSREYCGSSSTGYVPTDTYRNGRTKLATAMTISGAAVGSNMGFQTSFSRAFALTMFNIRLGYWLVNPRVYDQEMIDDEEVIQFPVEKKPKTKWLDENWKHKLLPFSSSWLEKHIWWPWFLRSELLGSTNSQGRVVNLSDGGHTGDNIGLYPLFQRRCRLIIASDAECDPEYNFSSLINAVNQIYIDENVEVEIDITQLRPDEKDHPAKTHFIIGKINYPKDPDRLELDEEDQDAEASTGWLIYLKSSLIHNYYTSIENRHHHDHGFKQHEPPAIQSYAARNKQFPHESTADQFFDDDQFEAYRALGFHVASSMYVSFDNWRKEVEQKDSKAAPTIDELIKWCEYEYHPTSKTNVNYC</sequence>
<evidence type="ECO:0000313" key="4">
    <source>
        <dbReference type="EMBL" id="QDU09693.1"/>
    </source>
</evidence>
<dbReference type="Proteomes" id="UP000318384">
    <property type="component" value="Chromosome"/>
</dbReference>
<feature type="domain" description="PNPLA" evidence="3">
    <location>
        <begin position="45"/>
        <end position="155"/>
    </location>
</feature>
<dbReference type="SUPFAM" id="SSF52151">
    <property type="entry name" value="FabD/lysophospholipase-like"/>
    <property type="match status" value="1"/>
</dbReference>
<keyword evidence="2" id="KW-0472">Membrane</keyword>
<dbReference type="Gene3D" id="3.40.1090.10">
    <property type="entry name" value="Cytosolic phospholipase A2 catalytic domain"/>
    <property type="match status" value="2"/>
</dbReference>
<dbReference type="GO" id="GO:0005829">
    <property type="term" value="C:cytosol"/>
    <property type="evidence" value="ECO:0007669"/>
    <property type="project" value="TreeGrafter"/>
</dbReference>
<dbReference type="AlphaFoldDB" id="A0A517WWP1"/>
<accession>A0A517WWP1</accession>
<evidence type="ECO:0000313" key="5">
    <source>
        <dbReference type="Proteomes" id="UP000318384"/>
    </source>
</evidence>
<dbReference type="PANTHER" id="PTHR10728">
    <property type="entry name" value="CYTOSOLIC PHOSPHOLIPASE A2"/>
    <property type="match status" value="1"/>
</dbReference>
<feature type="transmembrane region" description="Helical" evidence="2">
    <location>
        <begin position="457"/>
        <end position="476"/>
    </location>
</feature>
<feature type="transmembrane region" description="Helical" evidence="2">
    <location>
        <begin position="218"/>
        <end position="242"/>
    </location>
</feature>
<protein>
    <submittedName>
        <fullName evidence="4">Patatin-like phospholipase</fullName>
    </submittedName>
</protein>
<evidence type="ECO:0000256" key="1">
    <source>
        <dbReference type="ARBA" id="ARBA00023098"/>
    </source>
</evidence>
<dbReference type="GO" id="GO:0046475">
    <property type="term" value="P:glycerophospholipid catabolic process"/>
    <property type="evidence" value="ECO:0007669"/>
    <property type="project" value="TreeGrafter"/>
</dbReference>
<dbReference type="Pfam" id="PF01734">
    <property type="entry name" value="Patatin"/>
    <property type="match status" value="1"/>
</dbReference>
<feature type="transmembrane region" description="Helical" evidence="2">
    <location>
        <begin position="339"/>
        <end position="363"/>
    </location>
</feature>
<gene>
    <name evidence="4" type="ORF">V202x_30690</name>
</gene>
<feature type="transmembrane region" description="Helical" evidence="2">
    <location>
        <begin position="423"/>
        <end position="445"/>
    </location>
</feature>
<dbReference type="GO" id="GO:0004623">
    <property type="term" value="F:phospholipase A2 activity"/>
    <property type="evidence" value="ECO:0007669"/>
    <property type="project" value="TreeGrafter"/>
</dbReference>
<feature type="transmembrane region" description="Helical" evidence="2">
    <location>
        <begin position="153"/>
        <end position="186"/>
    </location>
</feature>